<evidence type="ECO:0000256" key="3">
    <source>
        <dbReference type="SAM" id="MobiDB-lite"/>
    </source>
</evidence>
<dbReference type="Gene3D" id="1.10.10.1320">
    <property type="entry name" value="Anti-sigma factor, zinc-finger domain"/>
    <property type="match status" value="1"/>
</dbReference>
<evidence type="ECO:0000313" key="6">
    <source>
        <dbReference type="Proteomes" id="UP001304298"/>
    </source>
</evidence>
<proteinExistence type="predicted"/>
<dbReference type="RefSeq" id="WP_323331148.1">
    <property type="nucleotide sequence ID" value="NZ_JAYFSI010000007.1"/>
</dbReference>
<comment type="caution">
    <text evidence="5">The sequence shown here is derived from an EMBL/GenBank/DDBJ whole genome shotgun (WGS) entry which is preliminary data.</text>
</comment>
<sequence>MNAVDETHTQLGAYALGALDPAEAADFERRHLQTCAQCRFDLNELVALRESLDEVPPEAFLDGPPEGGDLLLQKTLRRMREEETAAPARTASRPASRRGLALVAAAVLVVAALGGGVLVGRQTGSESGPIAIPAPATDVPGTKNAEGRDPTTGVQLAASVSPFAGWVRVNVAVKGVKAGEQCLLQVVTKEGQAVTAGSWKVSEKWESQGFSLDGSALVAPDDVKSVDIVTVDGRKLVSAPV</sequence>
<reference evidence="5 6" key="1">
    <citation type="submission" date="2023-12" db="EMBL/GenBank/DDBJ databases">
        <title>Amycolatopsis sp. V23-08.</title>
        <authorList>
            <person name="Somphong A."/>
        </authorList>
    </citation>
    <scope>NUCLEOTIDE SEQUENCE [LARGE SCALE GENOMIC DNA]</scope>
    <source>
        <strain evidence="5 6">V23-08</strain>
    </source>
</reference>
<evidence type="ECO:0000256" key="1">
    <source>
        <dbReference type="ARBA" id="ARBA00023015"/>
    </source>
</evidence>
<accession>A0ABU5RAX2</accession>
<keyword evidence="1" id="KW-0805">Transcription regulation</keyword>
<dbReference type="InterPro" id="IPR041916">
    <property type="entry name" value="Anti_sigma_zinc_sf"/>
</dbReference>
<evidence type="ECO:0000313" key="5">
    <source>
        <dbReference type="EMBL" id="MEA5363388.1"/>
    </source>
</evidence>
<keyword evidence="4" id="KW-0472">Membrane</keyword>
<feature type="region of interest" description="Disordered" evidence="3">
    <location>
        <begin position="124"/>
        <end position="150"/>
    </location>
</feature>
<dbReference type="Proteomes" id="UP001304298">
    <property type="component" value="Unassembled WGS sequence"/>
</dbReference>
<evidence type="ECO:0000256" key="4">
    <source>
        <dbReference type="SAM" id="Phobius"/>
    </source>
</evidence>
<evidence type="ECO:0000256" key="2">
    <source>
        <dbReference type="ARBA" id="ARBA00023163"/>
    </source>
</evidence>
<dbReference type="EMBL" id="JAYFSI010000007">
    <property type="protein sequence ID" value="MEA5363388.1"/>
    <property type="molecule type" value="Genomic_DNA"/>
</dbReference>
<protein>
    <submittedName>
        <fullName evidence="5">Zf-HC2 domain-containing protein</fullName>
    </submittedName>
</protein>
<keyword evidence="2" id="KW-0804">Transcription</keyword>
<keyword evidence="6" id="KW-1185">Reference proteome</keyword>
<keyword evidence="4" id="KW-1133">Transmembrane helix</keyword>
<gene>
    <name evidence="5" type="ORF">VA596_27915</name>
</gene>
<keyword evidence="4" id="KW-0812">Transmembrane</keyword>
<feature type="transmembrane region" description="Helical" evidence="4">
    <location>
        <begin position="99"/>
        <end position="119"/>
    </location>
</feature>
<name>A0ABU5RAX2_9PSEU</name>
<organism evidence="5 6">
    <name type="scientific">Amycolatopsis heterodermiae</name>
    <dbReference type="NCBI Taxonomy" id="3110235"/>
    <lineage>
        <taxon>Bacteria</taxon>
        <taxon>Bacillati</taxon>
        <taxon>Actinomycetota</taxon>
        <taxon>Actinomycetes</taxon>
        <taxon>Pseudonocardiales</taxon>
        <taxon>Pseudonocardiaceae</taxon>
        <taxon>Amycolatopsis</taxon>
    </lineage>
</organism>